<feature type="domain" description="SnoaL-like" evidence="1">
    <location>
        <begin position="17"/>
        <end position="111"/>
    </location>
</feature>
<dbReference type="EMBL" id="MF541667">
    <property type="protein sequence ID" value="ATU31798.1"/>
    <property type="molecule type" value="Genomic_DNA"/>
</dbReference>
<sequence length="128" mass="14498">MATDRPDPARETKLAKVHDYYRLVDATDVPGLIALFTEDAVYRRPGYPPMRGHQGLRAFYTGERVIESGRHTVTSVVVQGERSAVTGVFEGVLKDGSEVSLEFADFFVHDDADQRFRRRDTYFFAPLV</sequence>
<accession>A0A2D3E322</accession>
<dbReference type="SUPFAM" id="SSF54427">
    <property type="entry name" value="NTF2-like"/>
    <property type="match status" value="1"/>
</dbReference>
<protein>
    <submittedName>
        <fullName evidence="2">SnoaL-like polyketide cyclase</fullName>
    </submittedName>
</protein>
<gene>
    <name evidence="2" type="primary">ulm21</name>
</gene>
<name>A0A2D3E322_9ACTN</name>
<dbReference type="Gene3D" id="3.10.450.50">
    <property type="match status" value="1"/>
</dbReference>
<evidence type="ECO:0000313" key="2">
    <source>
        <dbReference type="EMBL" id="ATU31798.1"/>
    </source>
</evidence>
<dbReference type="InterPro" id="IPR037401">
    <property type="entry name" value="SnoaL-like"/>
</dbReference>
<dbReference type="InterPro" id="IPR032710">
    <property type="entry name" value="NTF2-like_dom_sf"/>
</dbReference>
<dbReference type="AlphaFoldDB" id="A0A2D3E322"/>
<evidence type="ECO:0000259" key="1">
    <source>
        <dbReference type="Pfam" id="PF12680"/>
    </source>
</evidence>
<dbReference type="CDD" id="cd00531">
    <property type="entry name" value="NTF2_like"/>
    <property type="match status" value="1"/>
</dbReference>
<proteinExistence type="predicted"/>
<organism evidence="2">
    <name type="scientific">Streptomyces sp. KCB13F003</name>
    <dbReference type="NCBI Taxonomy" id="2052824"/>
    <lineage>
        <taxon>Bacteria</taxon>
        <taxon>Bacillati</taxon>
        <taxon>Actinomycetota</taxon>
        <taxon>Actinomycetes</taxon>
        <taxon>Kitasatosporales</taxon>
        <taxon>Streptomycetaceae</taxon>
        <taxon>Streptomyces</taxon>
    </lineage>
</organism>
<reference evidence="2" key="1">
    <citation type="journal article" date="2017" name="J. Nat. Prod.">
        <title>Genomics-Driven Discovery of Chlorinated Cyclic Hexapeptides Ulleungmycins A and B from a Streptomyces Species.</title>
        <authorList>
            <person name="Son S."/>
            <person name="Hong Y.S."/>
            <person name="Jang M."/>
            <person name="Heo K.T."/>
            <person name="Lee B."/>
            <person name="Jang J.P."/>
            <person name="Kim J.W."/>
            <person name="Ryoo I.J."/>
            <person name="Kim W.G."/>
            <person name="Ko S.K."/>
            <person name="Kim B.Y."/>
            <person name="Jang J.H."/>
            <person name="Ahn J.S."/>
        </authorList>
    </citation>
    <scope>NUCLEOTIDE SEQUENCE</scope>
    <source>
        <strain evidence="2">KCB13F003</strain>
    </source>
</reference>
<dbReference type="Pfam" id="PF12680">
    <property type="entry name" value="SnoaL_2"/>
    <property type="match status" value="1"/>
</dbReference>